<dbReference type="InterPro" id="IPR013098">
    <property type="entry name" value="Ig_I-set"/>
</dbReference>
<reference evidence="6" key="1">
    <citation type="submission" date="2020-04" db="EMBL/GenBank/DDBJ databases">
        <authorList>
            <person name="Alioto T."/>
            <person name="Alioto T."/>
            <person name="Gomez Garrido J."/>
        </authorList>
    </citation>
    <scope>NUCLEOTIDE SEQUENCE</scope>
    <source>
        <strain evidence="6">A484AB</strain>
    </source>
</reference>
<evidence type="ECO:0000313" key="6">
    <source>
        <dbReference type="EMBL" id="CAB4010143.1"/>
    </source>
</evidence>
<evidence type="ECO:0000256" key="2">
    <source>
        <dbReference type="ARBA" id="ARBA00023136"/>
    </source>
</evidence>
<keyword evidence="3" id="KW-1015">Disulfide bond</keyword>
<evidence type="ECO:0000256" key="5">
    <source>
        <dbReference type="ARBA" id="ARBA00023319"/>
    </source>
</evidence>
<dbReference type="PROSITE" id="PS50835">
    <property type="entry name" value="IG_LIKE"/>
    <property type="match status" value="1"/>
</dbReference>
<proteinExistence type="predicted"/>
<sequence length="332" mass="36305">MSEICQLNREDKACTAHFLAEPSDKIVKTGSTVTFVWIYEDTGEDIDHGEIITHIGGNNTLLFKVNPNTNSTGIFGTTEYLKRVSITIPVSLKLTRISARMVLSNVTTADTGFYSFKVIGIINAGNLSKVSLYVTERPHSLHINNTESVNIAKEIGESLYVKCQVSGAPTPTVTWVNKNNEQEAIGNGSAILSLNHITEQHQGTYICKGNNSEGEVQSSISLNVIYLHLNCSVPFSKDNKIFVNLTAVGNPTPVCTHDNITNINCLGELVELTRNDFNVSLSARNTAGLERSCRRIGEFGQPSSTTVQSHSVLLLSHYVLLLTALFLTTFLL</sequence>
<comment type="subcellular location">
    <subcellularLocation>
        <location evidence="1">Membrane</location>
        <topology evidence="1">Single-pass type I membrane protein</topology>
    </subcellularLocation>
</comment>
<comment type="caution">
    <text evidence="6">The sequence shown here is derived from an EMBL/GenBank/DDBJ whole genome shotgun (WGS) entry which is preliminary data.</text>
</comment>
<name>A0A7D9EGV6_PARCT</name>
<dbReference type="AlphaFoldDB" id="A0A7D9EGV6"/>
<evidence type="ECO:0000313" key="7">
    <source>
        <dbReference type="Proteomes" id="UP001152795"/>
    </source>
</evidence>
<dbReference type="InterPro" id="IPR036179">
    <property type="entry name" value="Ig-like_dom_sf"/>
</dbReference>
<dbReference type="SMART" id="SM00409">
    <property type="entry name" value="IG"/>
    <property type="match status" value="2"/>
</dbReference>
<dbReference type="PANTHER" id="PTHR11640">
    <property type="entry name" value="NEPHRIN"/>
    <property type="match status" value="1"/>
</dbReference>
<dbReference type="InterPro" id="IPR051275">
    <property type="entry name" value="Cell_adhesion_signaling"/>
</dbReference>
<dbReference type="Proteomes" id="UP001152795">
    <property type="component" value="Unassembled WGS sequence"/>
</dbReference>
<keyword evidence="4" id="KW-0325">Glycoprotein</keyword>
<gene>
    <name evidence="6" type="ORF">PACLA_8A015378</name>
</gene>
<dbReference type="InterPro" id="IPR013783">
    <property type="entry name" value="Ig-like_fold"/>
</dbReference>
<evidence type="ECO:0000256" key="1">
    <source>
        <dbReference type="ARBA" id="ARBA00004479"/>
    </source>
</evidence>
<protein>
    <submittedName>
        <fullName evidence="6">Lachesin-like isoform X2</fullName>
    </submittedName>
</protein>
<evidence type="ECO:0000256" key="4">
    <source>
        <dbReference type="ARBA" id="ARBA00023180"/>
    </source>
</evidence>
<dbReference type="SMART" id="SM00408">
    <property type="entry name" value="IGc2"/>
    <property type="match status" value="1"/>
</dbReference>
<organism evidence="6 7">
    <name type="scientific">Paramuricea clavata</name>
    <name type="common">Red gorgonian</name>
    <name type="synonym">Violescent sea-whip</name>
    <dbReference type="NCBI Taxonomy" id="317549"/>
    <lineage>
        <taxon>Eukaryota</taxon>
        <taxon>Metazoa</taxon>
        <taxon>Cnidaria</taxon>
        <taxon>Anthozoa</taxon>
        <taxon>Octocorallia</taxon>
        <taxon>Malacalcyonacea</taxon>
        <taxon>Plexauridae</taxon>
        <taxon>Paramuricea</taxon>
    </lineage>
</organism>
<dbReference type="SUPFAM" id="SSF48726">
    <property type="entry name" value="Immunoglobulin"/>
    <property type="match status" value="1"/>
</dbReference>
<dbReference type="OrthoDB" id="5983387at2759"/>
<dbReference type="InterPro" id="IPR003599">
    <property type="entry name" value="Ig_sub"/>
</dbReference>
<dbReference type="Pfam" id="PF07679">
    <property type="entry name" value="I-set"/>
    <property type="match status" value="1"/>
</dbReference>
<dbReference type="Gene3D" id="2.60.40.10">
    <property type="entry name" value="Immunoglobulins"/>
    <property type="match status" value="1"/>
</dbReference>
<dbReference type="EMBL" id="CACRXK020006689">
    <property type="protein sequence ID" value="CAB4010143.1"/>
    <property type="molecule type" value="Genomic_DNA"/>
</dbReference>
<evidence type="ECO:0000256" key="3">
    <source>
        <dbReference type="ARBA" id="ARBA00023157"/>
    </source>
</evidence>
<dbReference type="InterPro" id="IPR007110">
    <property type="entry name" value="Ig-like_dom"/>
</dbReference>
<dbReference type="InterPro" id="IPR003598">
    <property type="entry name" value="Ig_sub2"/>
</dbReference>
<dbReference type="GO" id="GO:0016020">
    <property type="term" value="C:membrane"/>
    <property type="evidence" value="ECO:0007669"/>
    <property type="project" value="UniProtKB-SubCell"/>
</dbReference>
<keyword evidence="2" id="KW-0472">Membrane</keyword>
<keyword evidence="5" id="KW-0393">Immunoglobulin domain</keyword>
<keyword evidence="7" id="KW-1185">Reference proteome</keyword>
<accession>A0A7D9EGV6</accession>